<name>A0A0D3I215_EMIH1</name>
<dbReference type="FunFam" id="1.10.238.10:FF:000178">
    <property type="entry name" value="Calmodulin-2 A"/>
    <property type="match status" value="1"/>
</dbReference>
<dbReference type="FunFam" id="1.10.238.10:FF:000336">
    <property type="entry name" value="HLH domain-containing protein"/>
    <property type="match status" value="1"/>
</dbReference>
<dbReference type="Proteomes" id="UP000013827">
    <property type="component" value="Unassembled WGS sequence"/>
</dbReference>
<keyword evidence="6" id="KW-1185">Reference proteome</keyword>
<dbReference type="Gene3D" id="1.10.238.10">
    <property type="entry name" value="EF-hand"/>
    <property type="match status" value="2"/>
</dbReference>
<dbReference type="eggNOG" id="KOG0027">
    <property type="taxonomic scope" value="Eukaryota"/>
</dbReference>
<accession>A0A0D3I215</accession>
<proteinExistence type="predicted"/>
<evidence type="ECO:0000256" key="2">
    <source>
        <dbReference type="ARBA" id="ARBA00022737"/>
    </source>
</evidence>
<dbReference type="HOGENOM" id="CLU_061288_20_7_1"/>
<dbReference type="SUPFAM" id="SSF47473">
    <property type="entry name" value="EF-hand"/>
    <property type="match status" value="1"/>
</dbReference>
<dbReference type="InterPro" id="IPR018247">
    <property type="entry name" value="EF_Hand_1_Ca_BS"/>
</dbReference>
<evidence type="ECO:0000313" key="6">
    <source>
        <dbReference type="Proteomes" id="UP000013827"/>
    </source>
</evidence>
<keyword evidence="1" id="KW-0479">Metal-binding</keyword>
<dbReference type="AlphaFoldDB" id="A0A0D3I215"/>
<dbReference type="GeneID" id="17251644"/>
<dbReference type="Pfam" id="PF13499">
    <property type="entry name" value="EF-hand_7"/>
    <property type="match status" value="2"/>
</dbReference>
<protein>
    <recommendedName>
        <fullName evidence="4">EF-hand domain-containing protein</fullName>
    </recommendedName>
</protein>
<dbReference type="InterPro" id="IPR002048">
    <property type="entry name" value="EF_hand_dom"/>
</dbReference>
<evidence type="ECO:0000256" key="3">
    <source>
        <dbReference type="ARBA" id="ARBA00022837"/>
    </source>
</evidence>
<dbReference type="SMART" id="SM00054">
    <property type="entry name" value="EFh"/>
    <property type="match status" value="4"/>
</dbReference>
<dbReference type="PaxDb" id="2903-EOD05300"/>
<evidence type="ECO:0000256" key="1">
    <source>
        <dbReference type="ARBA" id="ARBA00022723"/>
    </source>
</evidence>
<dbReference type="PROSITE" id="PS00018">
    <property type="entry name" value="EF_HAND_1"/>
    <property type="match status" value="4"/>
</dbReference>
<sequence>MTLSPSAASGARRLRRLTTARRLFRRRTQSNSPSADPETAEIRATFDSFDTDGSGSVSADELEAMLGQLGFTAGEVAEMVSQADTDKNGELDFDEFRTLINEDGSAYGPSEAEEKQLFDLFDTDKSGSIDTNELYAMLRQLGIDARVAQVQDYLDRLDSDHNGTLDYDEFKDLAKE</sequence>
<dbReference type="PANTHER" id="PTHR23050">
    <property type="entry name" value="CALCIUM BINDING PROTEIN"/>
    <property type="match status" value="1"/>
</dbReference>
<dbReference type="InterPro" id="IPR011992">
    <property type="entry name" value="EF-hand-dom_pair"/>
</dbReference>
<feature type="domain" description="EF-hand" evidence="4">
    <location>
        <begin position="145"/>
        <end position="176"/>
    </location>
</feature>
<dbReference type="EnsemblProtists" id="EOD05300">
    <property type="protein sequence ID" value="EOD05300"/>
    <property type="gene ID" value="EMIHUDRAFT_62444"/>
</dbReference>
<dbReference type="GO" id="GO:0005509">
    <property type="term" value="F:calcium ion binding"/>
    <property type="evidence" value="ECO:0007669"/>
    <property type="project" value="InterPro"/>
</dbReference>
<feature type="domain" description="EF-hand" evidence="4">
    <location>
        <begin position="37"/>
        <end position="72"/>
    </location>
</feature>
<dbReference type="GO" id="GO:0043226">
    <property type="term" value="C:organelle"/>
    <property type="evidence" value="ECO:0007669"/>
    <property type="project" value="UniProtKB-ARBA"/>
</dbReference>
<keyword evidence="3" id="KW-0106">Calcium</keyword>
<dbReference type="PROSITE" id="PS50222">
    <property type="entry name" value="EF_HAND_2"/>
    <property type="match status" value="4"/>
</dbReference>
<dbReference type="STRING" id="2903.R1CSM0"/>
<organism evidence="5 6">
    <name type="scientific">Emiliania huxleyi (strain CCMP1516)</name>
    <dbReference type="NCBI Taxonomy" id="280463"/>
    <lineage>
        <taxon>Eukaryota</taxon>
        <taxon>Haptista</taxon>
        <taxon>Haptophyta</taxon>
        <taxon>Prymnesiophyceae</taxon>
        <taxon>Isochrysidales</taxon>
        <taxon>Noelaerhabdaceae</taxon>
        <taxon>Emiliania</taxon>
    </lineage>
</organism>
<dbReference type="RefSeq" id="XP_005757729.1">
    <property type="nucleotide sequence ID" value="XM_005757672.1"/>
</dbReference>
<feature type="domain" description="EF-hand" evidence="4">
    <location>
        <begin position="75"/>
        <end position="106"/>
    </location>
</feature>
<feature type="domain" description="EF-hand" evidence="4">
    <location>
        <begin position="109"/>
        <end position="144"/>
    </location>
</feature>
<keyword evidence="2" id="KW-0677">Repeat</keyword>
<dbReference type="OMA" id="EEGDICK"/>
<dbReference type="InterPro" id="IPR050145">
    <property type="entry name" value="Centrin_CML-like"/>
</dbReference>
<reference evidence="5" key="2">
    <citation type="submission" date="2024-10" db="UniProtKB">
        <authorList>
            <consortium name="EnsemblProtists"/>
        </authorList>
    </citation>
    <scope>IDENTIFICATION</scope>
</reference>
<evidence type="ECO:0000259" key="4">
    <source>
        <dbReference type="PROSITE" id="PS50222"/>
    </source>
</evidence>
<evidence type="ECO:0000313" key="5">
    <source>
        <dbReference type="EnsemblProtists" id="EOD05300"/>
    </source>
</evidence>
<reference evidence="6" key="1">
    <citation type="journal article" date="2013" name="Nature">
        <title>Pan genome of the phytoplankton Emiliania underpins its global distribution.</title>
        <authorList>
            <person name="Read B.A."/>
            <person name="Kegel J."/>
            <person name="Klute M.J."/>
            <person name="Kuo A."/>
            <person name="Lefebvre S.C."/>
            <person name="Maumus F."/>
            <person name="Mayer C."/>
            <person name="Miller J."/>
            <person name="Monier A."/>
            <person name="Salamov A."/>
            <person name="Young J."/>
            <person name="Aguilar M."/>
            <person name="Claverie J.M."/>
            <person name="Frickenhaus S."/>
            <person name="Gonzalez K."/>
            <person name="Herman E.K."/>
            <person name="Lin Y.C."/>
            <person name="Napier J."/>
            <person name="Ogata H."/>
            <person name="Sarno A.F."/>
            <person name="Shmutz J."/>
            <person name="Schroeder D."/>
            <person name="de Vargas C."/>
            <person name="Verret F."/>
            <person name="von Dassow P."/>
            <person name="Valentin K."/>
            <person name="Van de Peer Y."/>
            <person name="Wheeler G."/>
            <person name="Dacks J.B."/>
            <person name="Delwiche C.F."/>
            <person name="Dyhrman S.T."/>
            <person name="Glockner G."/>
            <person name="John U."/>
            <person name="Richards T."/>
            <person name="Worden A.Z."/>
            <person name="Zhang X."/>
            <person name="Grigoriev I.V."/>
            <person name="Allen A.E."/>
            <person name="Bidle K."/>
            <person name="Borodovsky M."/>
            <person name="Bowler C."/>
            <person name="Brownlee C."/>
            <person name="Cock J.M."/>
            <person name="Elias M."/>
            <person name="Gladyshev V.N."/>
            <person name="Groth M."/>
            <person name="Guda C."/>
            <person name="Hadaegh A."/>
            <person name="Iglesias-Rodriguez M.D."/>
            <person name="Jenkins J."/>
            <person name="Jones B.M."/>
            <person name="Lawson T."/>
            <person name="Leese F."/>
            <person name="Lindquist E."/>
            <person name="Lobanov A."/>
            <person name="Lomsadze A."/>
            <person name="Malik S.B."/>
            <person name="Marsh M.E."/>
            <person name="Mackinder L."/>
            <person name="Mock T."/>
            <person name="Mueller-Roeber B."/>
            <person name="Pagarete A."/>
            <person name="Parker M."/>
            <person name="Probert I."/>
            <person name="Quesneville H."/>
            <person name="Raines C."/>
            <person name="Rensing S.A."/>
            <person name="Riano-Pachon D.M."/>
            <person name="Richier S."/>
            <person name="Rokitta S."/>
            <person name="Shiraiwa Y."/>
            <person name="Soanes D.M."/>
            <person name="van der Giezen M."/>
            <person name="Wahlund T.M."/>
            <person name="Williams B."/>
            <person name="Wilson W."/>
            <person name="Wolfe G."/>
            <person name="Wurch L.L."/>
        </authorList>
    </citation>
    <scope>NUCLEOTIDE SEQUENCE</scope>
</reference>
<dbReference type="KEGG" id="ehx:EMIHUDRAFT_62444"/>